<dbReference type="GO" id="GO:0071555">
    <property type="term" value="P:cell wall organization"/>
    <property type="evidence" value="ECO:0007669"/>
    <property type="project" value="TreeGrafter"/>
</dbReference>
<accession>A0A7C1HTP0</accession>
<name>A0A7C1HTP0_UNCKA</name>
<gene>
    <name evidence="2" type="ORF">ENN92_01255</name>
</gene>
<sequence length="384" mass="40965">LAYEILREIVDGIPVSLFDTDEVTKSSEYIEGLSKRARAGVVVAQDPKTGGILALVSYPSFDSQKMISNITSKELAEMESAGSFPFFNRAIGAGYAPGSTFKLVMGSAILEEKIATPATSIFDTGSISVAGYTFKNWKLDGHGEVNLLRALQVSNDPYFYIMGGGYGDITGLGIERIHKWANQFGFGAKTGIDLPGEITGFVPDADYKDWYLGDTYITSIGQGDFLATPLQVNVMTGFFANGGELLRPLVVKSVEGAGNGAANGNGQNKKEVIAKDFVSPSTLATVREGVLRAASPGGTGYPVYDFADHHNGVVVAGKTGTSEYIDSNGEYGTHAMFTAWAPYEDPEIVLTVFLEGGGSGAHDAAPVARRLLDYWFSDLRTVLP</sequence>
<dbReference type="AlphaFoldDB" id="A0A7C1HTP0"/>
<dbReference type="Proteomes" id="UP000886066">
    <property type="component" value="Unassembled WGS sequence"/>
</dbReference>
<dbReference type="SUPFAM" id="SSF56601">
    <property type="entry name" value="beta-lactamase/transpeptidase-like"/>
    <property type="match status" value="1"/>
</dbReference>
<evidence type="ECO:0000313" key="2">
    <source>
        <dbReference type="EMBL" id="HDQ88757.1"/>
    </source>
</evidence>
<protein>
    <recommendedName>
        <fullName evidence="1">Penicillin-binding protein transpeptidase domain-containing protein</fullName>
    </recommendedName>
</protein>
<dbReference type="InterPro" id="IPR001460">
    <property type="entry name" value="PCN-bd_Tpept"/>
</dbReference>
<dbReference type="GO" id="GO:0071972">
    <property type="term" value="F:peptidoglycan L,D-transpeptidase activity"/>
    <property type="evidence" value="ECO:0007669"/>
    <property type="project" value="TreeGrafter"/>
</dbReference>
<dbReference type="EMBL" id="DSDM01000078">
    <property type="protein sequence ID" value="HDQ88757.1"/>
    <property type="molecule type" value="Genomic_DNA"/>
</dbReference>
<dbReference type="GO" id="GO:0008658">
    <property type="term" value="F:penicillin binding"/>
    <property type="evidence" value="ECO:0007669"/>
    <property type="project" value="InterPro"/>
</dbReference>
<dbReference type="InterPro" id="IPR012338">
    <property type="entry name" value="Beta-lactam/transpept-like"/>
</dbReference>
<proteinExistence type="predicted"/>
<dbReference type="GO" id="GO:0005886">
    <property type="term" value="C:plasma membrane"/>
    <property type="evidence" value="ECO:0007669"/>
    <property type="project" value="TreeGrafter"/>
</dbReference>
<dbReference type="Pfam" id="PF00905">
    <property type="entry name" value="Transpeptidase"/>
    <property type="match status" value="1"/>
</dbReference>
<evidence type="ECO:0000259" key="1">
    <source>
        <dbReference type="Pfam" id="PF00905"/>
    </source>
</evidence>
<comment type="caution">
    <text evidence="2">The sequence shown here is derived from an EMBL/GenBank/DDBJ whole genome shotgun (WGS) entry which is preliminary data.</text>
</comment>
<dbReference type="PANTHER" id="PTHR30627:SF2">
    <property type="entry name" value="PEPTIDOGLYCAN D,D-TRANSPEPTIDASE MRDA"/>
    <property type="match status" value="1"/>
</dbReference>
<organism evidence="2">
    <name type="scientific">candidate division WWE3 bacterium</name>
    <dbReference type="NCBI Taxonomy" id="2053526"/>
    <lineage>
        <taxon>Bacteria</taxon>
        <taxon>Katanobacteria</taxon>
    </lineage>
</organism>
<dbReference type="InterPro" id="IPR050515">
    <property type="entry name" value="Beta-lactam/transpept"/>
</dbReference>
<feature type="non-terminal residue" evidence="2">
    <location>
        <position position="1"/>
    </location>
</feature>
<reference evidence="2" key="1">
    <citation type="journal article" date="2020" name="mSystems">
        <title>Genome- and Community-Level Interaction Insights into Carbon Utilization and Element Cycling Functions of Hydrothermarchaeota in Hydrothermal Sediment.</title>
        <authorList>
            <person name="Zhou Z."/>
            <person name="Liu Y."/>
            <person name="Xu W."/>
            <person name="Pan J."/>
            <person name="Luo Z.H."/>
            <person name="Li M."/>
        </authorList>
    </citation>
    <scope>NUCLEOTIDE SEQUENCE [LARGE SCALE GENOMIC DNA]</scope>
    <source>
        <strain evidence="2">SpSt-1219</strain>
    </source>
</reference>
<feature type="domain" description="Penicillin-binding protein transpeptidase" evidence="1">
    <location>
        <begin position="40"/>
        <end position="372"/>
    </location>
</feature>
<dbReference type="Gene3D" id="3.40.710.10">
    <property type="entry name" value="DD-peptidase/beta-lactamase superfamily"/>
    <property type="match status" value="1"/>
</dbReference>
<dbReference type="PANTHER" id="PTHR30627">
    <property type="entry name" value="PEPTIDOGLYCAN D,D-TRANSPEPTIDASE"/>
    <property type="match status" value="1"/>
</dbReference>